<evidence type="ECO:0000256" key="9">
    <source>
        <dbReference type="ARBA" id="ARBA00023125"/>
    </source>
</evidence>
<dbReference type="PRINTS" id="PR00696">
    <property type="entry name" value="RSOLVASERUVC"/>
</dbReference>
<evidence type="ECO:0000256" key="11">
    <source>
        <dbReference type="ARBA" id="ARBA00023204"/>
    </source>
</evidence>
<feature type="active site" evidence="13">
    <location>
        <position position="140"/>
    </location>
</feature>
<keyword evidence="4 13" id="KW-0479">Metal-binding</keyword>
<comment type="catalytic activity">
    <reaction evidence="12 13">
        <text>Endonucleolytic cleavage at a junction such as a reciprocal single-stranded crossover between two homologous DNA duplexes (Holliday junction).</text>
        <dbReference type="EC" id="3.1.21.10"/>
    </reaction>
</comment>
<evidence type="ECO:0000256" key="5">
    <source>
        <dbReference type="ARBA" id="ARBA00022759"/>
    </source>
</evidence>
<proteinExistence type="inferred from homology"/>
<dbReference type="PANTHER" id="PTHR30194">
    <property type="entry name" value="CROSSOVER JUNCTION ENDODEOXYRIBONUCLEASE RUVC"/>
    <property type="match status" value="1"/>
</dbReference>
<dbReference type="NCBIfam" id="TIGR00228">
    <property type="entry name" value="ruvC"/>
    <property type="match status" value="1"/>
</dbReference>
<gene>
    <name evidence="13" type="primary">ruvC</name>
    <name evidence="15" type="ORF">CVV64_08900</name>
</gene>
<comment type="subcellular location">
    <subcellularLocation>
        <location evidence="13">Cytoplasm</location>
    </subcellularLocation>
</comment>
<keyword evidence="2 13" id="KW-0963">Cytoplasm</keyword>
<dbReference type="GO" id="GO:0006281">
    <property type="term" value="P:DNA repair"/>
    <property type="evidence" value="ECO:0007669"/>
    <property type="project" value="UniProtKB-UniRule"/>
</dbReference>
<evidence type="ECO:0000256" key="6">
    <source>
        <dbReference type="ARBA" id="ARBA00022763"/>
    </source>
</evidence>
<feature type="active site" evidence="13">
    <location>
        <position position="67"/>
    </location>
</feature>
<dbReference type="FunFam" id="3.30.420.10:FF:000002">
    <property type="entry name" value="Crossover junction endodeoxyribonuclease RuvC"/>
    <property type="match status" value="1"/>
</dbReference>
<name>A0A2N1PQN9_9BACT</name>
<dbReference type="HAMAP" id="MF_00034">
    <property type="entry name" value="RuvC"/>
    <property type="match status" value="1"/>
</dbReference>
<accession>A0A2N1PQN9</accession>
<dbReference type="EC" id="3.1.21.10" evidence="13 14"/>
<evidence type="ECO:0000313" key="16">
    <source>
        <dbReference type="Proteomes" id="UP000233256"/>
    </source>
</evidence>
<evidence type="ECO:0000256" key="10">
    <source>
        <dbReference type="ARBA" id="ARBA00023172"/>
    </source>
</evidence>
<comment type="similarity">
    <text evidence="1 13">Belongs to the RuvC family.</text>
</comment>
<evidence type="ECO:0000256" key="3">
    <source>
        <dbReference type="ARBA" id="ARBA00022722"/>
    </source>
</evidence>
<feature type="active site" evidence="13">
    <location>
        <position position="7"/>
    </location>
</feature>
<dbReference type="InterPro" id="IPR012337">
    <property type="entry name" value="RNaseH-like_sf"/>
</dbReference>
<dbReference type="GO" id="GO:0005737">
    <property type="term" value="C:cytoplasm"/>
    <property type="evidence" value="ECO:0007669"/>
    <property type="project" value="UniProtKB-SubCell"/>
</dbReference>
<dbReference type="Pfam" id="PF02075">
    <property type="entry name" value="RuvC"/>
    <property type="match status" value="1"/>
</dbReference>
<dbReference type="Gene3D" id="3.30.420.10">
    <property type="entry name" value="Ribonuclease H-like superfamily/Ribonuclease H"/>
    <property type="match status" value="1"/>
</dbReference>
<evidence type="ECO:0000313" key="15">
    <source>
        <dbReference type="EMBL" id="PKK90644.1"/>
    </source>
</evidence>
<feature type="binding site" evidence="13">
    <location>
        <position position="67"/>
    </location>
    <ligand>
        <name>Mg(2+)</name>
        <dbReference type="ChEBI" id="CHEBI:18420"/>
        <label>2</label>
    </ligand>
</feature>
<evidence type="ECO:0000256" key="8">
    <source>
        <dbReference type="ARBA" id="ARBA00022842"/>
    </source>
</evidence>
<dbReference type="GO" id="GO:0008821">
    <property type="term" value="F:crossover junction DNA endonuclease activity"/>
    <property type="evidence" value="ECO:0007669"/>
    <property type="project" value="UniProtKB-UniRule"/>
</dbReference>
<feature type="binding site" evidence="13">
    <location>
        <position position="7"/>
    </location>
    <ligand>
        <name>Mg(2+)</name>
        <dbReference type="ChEBI" id="CHEBI:18420"/>
        <label>1</label>
    </ligand>
</feature>
<keyword evidence="8 13" id="KW-0460">Magnesium</keyword>
<dbReference type="GO" id="GO:0000287">
    <property type="term" value="F:magnesium ion binding"/>
    <property type="evidence" value="ECO:0007669"/>
    <property type="project" value="UniProtKB-UniRule"/>
</dbReference>
<dbReference type="GO" id="GO:0006310">
    <property type="term" value="P:DNA recombination"/>
    <property type="evidence" value="ECO:0007669"/>
    <property type="project" value="UniProtKB-UniRule"/>
</dbReference>
<feature type="binding site" evidence="13">
    <location>
        <position position="140"/>
    </location>
    <ligand>
        <name>Mg(2+)</name>
        <dbReference type="ChEBI" id="CHEBI:18420"/>
        <label>1</label>
    </ligand>
</feature>
<reference evidence="15 16" key="1">
    <citation type="journal article" date="2017" name="ISME J.">
        <title>Potential for microbial H2 and metal transformations associated with novel bacteria and archaea in deep terrestrial subsurface sediments.</title>
        <authorList>
            <person name="Hernsdorf A.W."/>
            <person name="Amano Y."/>
            <person name="Miyakawa K."/>
            <person name="Ise K."/>
            <person name="Suzuki Y."/>
            <person name="Anantharaman K."/>
            <person name="Probst A."/>
            <person name="Burstein D."/>
            <person name="Thomas B.C."/>
            <person name="Banfield J.F."/>
        </authorList>
    </citation>
    <scope>NUCLEOTIDE SEQUENCE [LARGE SCALE GENOMIC DNA]</scope>
    <source>
        <strain evidence="15">HGW-Wallbacteria-1</strain>
    </source>
</reference>
<dbReference type="SUPFAM" id="SSF53098">
    <property type="entry name" value="Ribonuclease H-like"/>
    <property type="match status" value="1"/>
</dbReference>
<keyword evidence="6 13" id="KW-0227">DNA damage</keyword>
<keyword evidence="9 13" id="KW-0238">DNA-binding</keyword>
<dbReference type="GO" id="GO:0003677">
    <property type="term" value="F:DNA binding"/>
    <property type="evidence" value="ECO:0007669"/>
    <property type="project" value="UniProtKB-KW"/>
</dbReference>
<dbReference type="InterPro" id="IPR036397">
    <property type="entry name" value="RNaseH_sf"/>
</dbReference>
<dbReference type="NCBIfam" id="NF000711">
    <property type="entry name" value="PRK00039.2-1"/>
    <property type="match status" value="1"/>
</dbReference>
<protein>
    <recommendedName>
        <fullName evidence="13 14">Crossover junction endodeoxyribonuclease RuvC</fullName>
        <ecNumber evidence="13 14">3.1.21.10</ecNumber>
    </recommendedName>
    <alternativeName>
        <fullName evidence="13">Holliday junction nuclease RuvC</fullName>
    </alternativeName>
    <alternativeName>
        <fullName evidence="13">Holliday junction resolvase RuvC</fullName>
    </alternativeName>
</protein>
<comment type="caution">
    <text evidence="15">The sequence shown here is derived from an EMBL/GenBank/DDBJ whole genome shotgun (WGS) entry which is preliminary data.</text>
</comment>
<evidence type="ECO:0000256" key="7">
    <source>
        <dbReference type="ARBA" id="ARBA00022801"/>
    </source>
</evidence>
<evidence type="ECO:0000256" key="4">
    <source>
        <dbReference type="ARBA" id="ARBA00022723"/>
    </source>
</evidence>
<keyword evidence="11 13" id="KW-0234">DNA repair</keyword>
<dbReference type="AlphaFoldDB" id="A0A2N1PQN9"/>
<sequence>MIIIGIDPGIAIVGYGIVRLQAGKVSPVAYGCIKTPSTMLQSERLNEIFRAMGKILDQYSPVSAGIEKLFFARNTTTAMRVSEARGVILTTLAQRAIPVNEFTPPQVKLSITGDGKADKKGVQKMVALVLGLDHIPKPDDAADALAIAICRANSLSLEGGSRI</sequence>
<evidence type="ECO:0000256" key="1">
    <source>
        <dbReference type="ARBA" id="ARBA00009518"/>
    </source>
</evidence>
<dbReference type="Proteomes" id="UP000233256">
    <property type="component" value="Unassembled WGS sequence"/>
</dbReference>
<organism evidence="15 16">
    <name type="scientific">Candidatus Wallbacteria bacterium HGW-Wallbacteria-1</name>
    <dbReference type="NCBI Taxonomy" id="2013854"/>
    <lineage>
        <taxon>Bacteria</taxon>
        <taxon>Candidatus Walliibacteriota</taxon>
    </lineage>
</organism>
<comment type="subunit">
    <text evidence="13">Homodimer which binds Holliday junction (HJ) DNA. The HJ becomes 2-fold symmetrical on binding to RuvC with unstacked arms; it has a different conformation from HJ DNA in complex with RuvA. In the full resolvosome a probable DNA-RuvA(4)-RuvB(12)-RuvC(2) complex forms which resolves the HJ.</text>
</comment>
<keyword evidence="3 13" id="KW-0540">Nuclease</keyword>
<comment type="cofactor">
    <cofactor evidence="13">
        <name>Mg(2+)</name>
        <dbReference type="ChEBI" id="CHEBI:18420"/>
    </cofactor>
    <text evidence="13">Binds 2 Mg(2+) ion per subunit.</text>
</comment>
<dbReference type="GO" id="GO:0048476">
    <property type="term" value="C:Holliday junction resolvase complex"/>
    <property type="evidence" value="ECO:0007669"/>
    <property type="project" value="UniProtKB-UniRule"/>
</dbReference>
<evidence type="ECO:0000256" key="14">
    <source>
        <dbReference type="NCBIfam" id="TIGR00228"/>
    </source>
</evidence>
<keyword evidence="5 13" id="KW-0255">Endonuclease</keyword>
<dbReference type="CDD" id="cd16962">
    <property type="entry name" value="RuvC"/>
    <property type="match status" value="1"/>
</dbReference>
<evidence type="ECO:0000256" key="2">
    <source>
        <dbReference type="ARBA" id="ARBA00022490"/>
    </source>
</evidence>
<evidence type="ECO:0000256" key="12">
    <source>
        <dbReference type="ARBA" id="ARBA00029354"/>
    </source>
</evidence>
<dbReference type="PANTHER" id="PTHR30194:SF3">
    <property type="entry name" value="CROSSOVER JUNCTION ENDODEOXYRIBONUCLEASE RUVC"/>
    <property type="match status" value="1"/>
</dbReference>
<dbReference type="EMBL" id="PGXC01000005">
    <property type="protein sequence ID" value="PKK90644.1"/>
    <property type="molecule type" value="Genomic_DNA"/>
</dbReference>
<evidence type="ECO:0000256" key="13">
    <source>
        <dbReference type="HAMAP-Rule" id="MF_00034"/>
    </source>
</evidence>
<keyword evidence="10 13" id="KW-0233">DNA recombination</keyword>
<comment type="function">
    <text evidence="13">The RuvA-RuvB-RuvC complex processes Holliday junction (HJ) DNA during genetic recombination and DNA repair. Endonuclease that resolves HJ intermediates. Cleaves cruciform DNA by making single-stranded nicks across the HJ at symmetrical positions within the homologous arms, yielding a 5'-phosphate and a 3'-hydroxyl group; requires a central core of homology in the junction. The consensus cleavage sequence is 5'-(A/T)TT(C/G)-3'. Cleavage occurs on the 3'-side of the TT dinucleotide at the point of strand exchange. HJ branch migration catalyzed by RuvA-RuvB allows RuvC to scan DNA until it finds its consensus sequence, where it cleaves and resolves the cruciform DNA.</text>
</comment>
<keyword evidence="7 13" id="KW-0378">Hydrolase</keyword>
<dbReference type="InterPro" id="IPR002176">
    <property type="entry name" value="X-over_junc_endoDNase_RuvC"/>
</dbReference>